<evidence type="ECO:0000256" key="7">
    <source>
        <dbReference type="ARBA" id="ARBA00022660"/>
    </source>
</evidence>
<evidence type="ECO:0000256" key="13">
    <source>
        <dbReference type="ARBA" id="ARBA00023027"/>
    </source>
</evidence>
<proteinExistence type="inferred from homology"/>
<dbReference type="GO" id="GO:0005743">
    <property type="term" value="C:mitochondrial inner membrane"/>
    <property type="evidence" value="ECO:0007669"/>
    <property type="project" value="UniProtKB-SubCell"/>
</dbReference>
<feature type="transmembrane region" description="Helical" evidence="19">
    <location>
        <begin position="124"/>
        <end position="148"/>
    </location>
</feature>
<dbReference type="PANTHER" id="PTHR46552">
    <property type="entry name" value="NADH-UBIQUINONE OXIDOREDUCTASE CHAIN 2"/>
    <property type="match status" value="1"/>
</dbReference>
<feature type="transmembrane region" description="Helical" evidence="19">
    <location>
        <begin position="297"/>
        <end position="312"/>
    </location>
</feature>
<protein>
    <recommendedName>
        <fullName evidence="5">NADH-ubiquinone oxidoreductase chain 2</fullName>
        <ecNumber evidence="4">7.1.1.2</ecNumber>
    </recommendedName>
    <alternativeName>
        <fullName evidence="17">NADH dehydrogenase subunit 2</fullName>
    </alternativeName>
</protein>
<keyword evidence="12 19" id="KW-1133">Transmembrane helix</keyword>
<feature type="transmembrane region" description="Helical" evidence="19">
    <location>
        <begin position="260"/>
        <end position="285"/>
    </location>
</feature>
<dbReference type="Pfam" id="PF00361">
    <property type="entry name" value="Proton_antipo_M"/>
    <property type="match status" value="1"/>
</dbReference>
<keyword evidence="7" id="KW-0679">Respiratory chain</keyword>
<keyword evidence="9" id="KW-0999">Mitochondrion inner membrane</keyword>
<keyword evidence="6" id="KW-0813">Transport</keyword>
<comment type="function">
    <text evidence="1">Core subunit of the mitochondrial membrane respiratory chain NADH dehydrogenase (Complex I) that is believed to belong to the minimal assembly required for catalysis. Complex I functions in the transfer of electrons from NADH to the respiratory chain. The immediate electron acceptor for the enzyme is believed to be ubiquinone.</text>
</comment>
<dbReference type="EMBL" id="OP919351">
    <property type="protein sequence ID" value="WMD28011.1"/>
    <property type="molecule type" value="Genomic_DNA"/>
</dbReference>
<evidence type="ECO:0000256" key="3">
    <source>
        <dbReference type="ARBA" id="ARBA00007012"/>
    </source>
</evidence>
<keyword evidence="15 21" id="KW-0496">Mitochondrion</keyword>
<feature type="domain" description="NADH:quinone oxidoreductase/Mrp antiporter transmembrane" evidence="20">
    <location>
        <begin position="84"/>
        <end position="268"/>
    </location>
</feature>
<feature type="transmembrane region" description="Helical" evidence="19">
    <location>
        <begin position="6"/>
        <end position="24"/>
    </location>
</feature>
<dbReference type="GO" id="GO:0006120">
    <property type="term" value="P:mitochondrial electron transport, NADH to ubiquinone"/>
    <property type="evidence" value="ECO:0007669"/>
    <property type="project" value="TreeGrafter"/>
</dbReference>
<evidence type="ECO:0000256" key="2">
    <source>
        <dbReference type="ARBA" id="ARBA00004448"/>
    </source>
</evidence>
<evidence type="ECO:0000256" key="1">
    <source>
        <dbReference type="ARBA" id="ARBA00003257"/>
    </source>
</evidence>
<evidence type="ECO:0000256" key="11">
    <source>
        <dbReference type="ARBA" id="ARBA00022982"/>
    </source>
</evidence>
<evidence type="ECO:0000256" key="10">
    <source>
        <dbReference type="ARBA" id="ARBA00022967"/>
    </source>
</evidence>
<name>A0AA50LTF5_9NEOP</name>
<keyword evidence="13" id="KW-0520">NAD</keyword>
<keyword evidence="10" id="KW-1278">Translocase</keyword>
<evidence type="ECO:0000256" key="12">
    <source>
        <dbReference type="ARBA" id="ARBA00022989"/>
    </source>
</evidence>
<dbReference type="AlphaFoldDB" id="A0AA50LTF5"/>
<evidence type="ECO:0000256" key="8">
    <source>
        <dbReference type="ARBA" id="ARBA00022692"/>
    </source>
</evidence>
<evidence type="ECO:0000256" key="4">
    <source>
        <dbReference type="ARBA" id="ARBA00012944"/>
    </source>
</evidence>
<dbReference type="EC" id="7.1.1.2" evidence="4"/>
<comment type="catalytic activity">
    <reaction evidence="18">
        <text>a ubiquinone + NADH + 5 H(+)(in) = a ubiquinol + NAD(+) + 4 H(+)(out)</text>
        <dbReference type="Rhea" id="RHEA:29091"/>
        <dbReference type="Rhea" id="RHEA-COMP:9565"/>
        <dbReference type="Rhea" id="RHEA-COMP:9566"/>
        <dbReference type="ChEBI" id="CHEBI:15378"/>
        <dbReference type="ChEBI" id="CHEBI:16389"/>
        <dbReference type="ChEBI" id="CHEBI:17976"/>
        <dbReference type="ChEBI" id="CHEBI:57540"/>
        <dbReference type="ChEBI" id="CHEBI:57945"/>
        <dbReference type="EC" id="7.1.1.2"/>
    </reaction>
</comment>
<dbReference type="InterPro" id="IPR050175">
    <property type="entry name" value="Complex_I_Subunit_2"/>
</dbReference>
<keyword evidence="11" id="KW-0249">Electron transport</keyword>
<feature type="transmembrane region" description="Helical" evidence="19">
    <location>
        <begin position="220"/>
        <end position="240"/>
    </location>
</feature>
<feature type="transmembrane region" description="Helical" evidence="19">
    <location>
        <begin position="185"/>
        <end position="208"/>
    </location>
</feature>
<evidence type="ECO:0000256" key="6">
    <source>
        <dbReference type="ARBA" id="ARBA00022448"/>
    </source>
</evidence>
<evidence type="ECO:0000313" key="21">
    <source>
        <dbReference type="EMBL" id="WMD28011.1"/>
    </source>
</evidence>
<evidence type="ECO:0000256" key="17">
    <source>
        <dbReference type="ARBA" id="ARBA00031028"/>
    </source>
</evidence>
<evidence type="ECO:0000256" key="9">
    <source>
        <dbReference type="ARBA" id="ARBA00022792"/>
    </source>
</evidence>
<reference evidence="21" key="1">
    <citation type="submission" date="2022-11" db="EMBL/GenBank/DDBJ databases">
        <title>Complete mitochondrial genome of Elaphrothrips spiniceps (Thysanoptera: Phlaeothripidae).</title>
        <authorList>
            <person name="Li C."/>
            <person name="Dang L."/>
        </authorList>
    </citation>
    <scope>NUCLEOTIDE SEQUENCE</scope>
    <source>
        <strain evidence="21">JM2019557</strain>
    </source>
</reference>
<gene>
    <name evidence="21" type="primary">ND2</name>
</gene>
<accession>A0AA50LTF5</accession>
<comment type="subcellular location">
    <subcellularLocation>
        <location evidence="2">Mitochondrion inner membrane</location>
        <topology evidence="2">Multi-pass membrane protein</topology>
    </subcellularLocation>
</comment>
<evidence type="ECO:0000256" key="5">
    <source>
        <dbReference type="ARBA" id="ARBA00021008"/>
    </source>
</evidence>
<evidence type="ECO:0000256" key="14">
    <source>
        <dbReference type="ARBA" id="ARBA00023075"/>
    </source>
</evidence>
<sequence>MLLKKNYFIFLCFMMLFLGLSLGLNNLTSMKMWMSMEMTLLSFVPCFIMNKSIIESYSSLKYFIFQCLGSSMFLLGMLEYFNIEVLIFGLMIKLGFFPMQFWVVSVCKGLNWMTFFILMTFQKILPLFFLLLFLPNIFILLFIFLLLNSMMGNIMSINQYELRSLMVFSSLNHMSWMFFCKMLSWMFFYIYFFLYSVMLLMLCIFFFLKNIYFFNQLFYINMYTYMLMFIMIIFLSFLGFPPFLGFFLKLISISSMNFAFFFIMMVLLLNLLISFSYVRVFFFFFNYNYNSILKIKILKKHFFFLLYMVFFIM</sequence>
<geneLocation type="mitochondrion" evidence="21"/>
<evidence type="ECO:0000256" key="15">
    <source>
        <dbReference type="ARBA" id="ARBA00023128"/>
    </source>
</evidence>
<keyword evidence="14" id="KW-0830">Ubiquinone</keyword>
<keyword evidence="8 19" id="KW-0812">Transmembrane</keyword>
<organism evidence="21">
    <name type="scientific">Elaphrothrips spiniceps</name>
    <dbReference type="NCBI Taxonomy" id="3003602"/>
    <lineage>
        <taxon>Eukaryota</taxon>
        <taxon>Metazoa</taxon>
        <taxon>Ecdysozoa</taxon>
        <taxon>Arthropoda</taxon>
        <taxon>Hexapoda</taxon>
        <taxon>Insecta</taxon>
        <taxon>Pterygota</taxon>
        <taxon>Neoptera</taxon>
        <taxon>Paraneoptera</taxon>
        <taxon>Thysanoptera</taxon>
        <taxon>Tubulifera</taxon>
        <taxon>Phlaeothripoidea</taxon>
        <taxon>Phlaeothripidae</taxon>
        <taxon>Idolothripinae</taxon>
        <taxon>Elaphrothrips</taxon>
    </lineage>
</organism>
<dbReference type="GO" id="GO:0008137">
    <property type="term" value="F:NADH dehydrogenase (ubiquinone) activity"/>
    <property type="evidence" value="ECO:0007669"/>
    <property type="project" value="UniProtKB-EC"/>
</dbReference>
<dbReference type="InterPro" id="IPR001750">
    <property type="entry name" value="ND/Mrp_TM"/>
</dbReference>
<feature type="transmembrane region" description="Helical" evidence="19">
    <location>
        <begin position="85"/>
        <end position="104"/>
    </location>
</feature>
<keyword evidence="16 19" id="KW-0472">Membrane</keyword>
<dbReference type="PANTHER" id="PTHR46552:SF1">
    <property type="entry name" value="NADH-UBIQUINONE OXIDOREDUCTASE CHAIN 2"/>
    <property type="match status" value="1"/>
</dbReference>
<evidence type="ECO:0000256" key="18">
    <source>
        <dbReference type="ARBA" id="ARBA00049551"/>
    </source>
</evidence>
<evidence type="ECO:0000256" key="16">
    <source>
        <dbReference type="ARBA" id="ARBA00023136"/>
    </source>
</evidence>
<evidence type="ECO:0000256" key="19">
    <source>
        <dbReference type="SAM" id="Phobius"/>
    </source>
</evidence>
<evidence type="ECO:0000259" key="20">
    <source>
        <dbReference type="Pfam" id="PF00361"/>
    </source>
</evidence>
<comment type="similarity">
    <text evidence="3">Belongs to the complex I subunit 2 family.</text>
</comment>